<comment type="caution">
    <text evidence="2">The sequence shown here is derived from an EMBL/GenBank/DDBJ whole genome shotgun (WGS) entry which is preliminary data.</text>
</comment>
<feature type="chain" id="PRO_5006918437" evidence="1">
    <location>
        <begin position="25"/>
        <end position="373"/>
    </location>
</feature>
<keyword evidence="1" id="KW-0732">Signal</keyword>
<dbReference type="AlphaFoldDB" id="A0A0W0Z9U9"/>
<evidence type="ECO:0000313" key="2">
    <source>
        <dbReference type="EMBL" id="KTD65890.1"/>
    </source>
</evidence>
<organism evidence="2 3">
    <name type="scientific">Legionella spiritensis</name>
    <dbReference type="NCBI Taxonomy" id="452"/>
    <lineage>
        <taxon>Bacteria</taxon>
        <taxon>Pseudomonadati</taxon>
        <taxon>Pseudomonadota</taxon>
        <taxon>Gammaproteobacteria</taxon>
        <taxon>Legionellales</taxon>
        <taxon>Legionellaceae</taxon>
        <taxon>Legionella</taxon>
    </lineage>
</organism>
<reference evidence="2 3" key="1">
    <citation type="submission" date="2015-11" db="EMBL/GenBank/DDBJ databases">
        <title>Genomic analysis of 38 Legionella species identifies large and diverse effector repertoires.</title>
        <authorList>
            <person name="Burstein D."/>
            <person name="Amaro F."/>
            <person name="Zusman T."/>
            <person name="Lifshitz Z."/>
            <person name="Cohen O."/>
            <person name="Gilbert J.A."/>
            <person name="Pupko T."/>
            <person name="Shuman H.A."/>
            <person name="Segal G."/>
        </authorList>
    </citation>
    <scope>NUCLEOTIDE SEQUENCE [LARGE SCALE GENOMIC DNA]</scope>
    <source>
        <strain evidence="2 3">Mt.St.Helens-9</strain>
    </source>
</reference>
<dbReference type="EMBL" id="LNYX01000004">
    <property type="protein sequence ID" value="KTD65890.1"/>
    <property type="molecule type" value="Genomic_DNA"/>
</dbReference>
<dbReference type="RefSeq" id="WP_058482256.1">
    <property type="nucleotide sequence ID" value="NZ_CAAAII010000011.1"/>
</dbReference>
<proteinExistence type="predicted"/>
<feature type="signal peptide" evidence="1">
    <location>
        <begin position="1"/>
        <end position="24"/>
    </location>
</feature>
<evidence type="ECO:0000256" key="1">
    <source>
        <dbReference type="SAM" id="SignalP"/>
    </source>
</evidence>
<name>A0A0W0Z9U9_LEGSP</name>
<accession>A0A0W0Z9U9</accession>
<sequence length="373" mass="41372">MLCSKIVKYISTGVFLVLFAPSFASNNNHAMPVVIISSGDTSLAKSAAHNAYKLITRIDKPIIGIQEAIFECLSKGEFPAGLHESNSKFQAKKYKLEKILQKSKLNIGLLFLTEITIDILNDGHGNHLMFHLPTIKFDDLFMSQIDTVENANATISVLTDLITKIDGVLPSDTSYEALVKFTNPEATPQIDSNDFSRLTMTHTEDSQTILTSLVELKGDVIDSLNTMLNLAKIAASGKHSNEEMDKLHDAFGYQVSSFMFNTLFNPDHISIGKINVFNDVTLNFQMAGKVHEYFFPKVDLASLKLDTDISNLDDLITYVEHLSLALNWIGDWIVTGNTPLPRESETINHSNVLSSGRLDPQTLALIRKNLPNL</sequence>
<dbReference type="Proteomes" id="UP000054877">
    <property type="component" value="Unassembled WGS sequence"/>
</dbReference>
<keyword evidence="3" id="KW-1185">Reference proteome</keyword>
<gene>
    <name evidence="2" type="ORF">Lspi_0309</name>
</gene>
<evidence type="ECO:0000313" key="3">
    <source>
        <dbReference type="Proteomes" id="UP000054877"/>
    </source>
</evidence>
<protein>
    <submittedName>
        <fullName evidence="2">Uncharacterized protein</fullName>
    </submittedName>
</protein>
<dbReference type="OrthoDB" id="9989912at2"/>